<protein>
    <submittedName>
        <fullName evidence="9">Uncharacterized protein</fullName>
    </submittedName>
</protein>
<dbReference type="GO" id="GO:0004222">
    <property type="term" value="F:metalloendopeptidase activity"/>
    <property type="evidence" value="ECO:0007669"/>
    <property type="project" value="InterPro"/>
</dbReference>
<evidence type="ECO:0000256" key="3">
    <source>
        <dbReference type="ARBA" id="ARBA00022722"/>
    </source>
</evidence>
<keyword evidence="5" id="KW-0255">Endonuclease</keyword>
<evidence type="ECO:0000256" key="2">
    <source>
        <dbReference type="ARBA" id="ARBA00010875"/>
    </source>
</evidence>
<evidence type="ECO:0000256" key="6">
    <source>
        <dbReference type="ARBA" id="ARBA00022801"/>
    </source>
</evidence>
<evidence type="ECO:0000313" key="10">
    <source>
        <dbReference type="Proteomes" id="UP000740926"/>
    </source>
</evidence>
<evidence type="ECO:0000256" key="4">
    <source>
        <dbReference type="ARBA" id="ARBA00022723"/>
    </source>
</evidence>
<dbReference type="PANTHER" id="PTHR46986">
    <property type="entry name" value="ENDORIBONUCLEASE YBEY, CHLOROPLASTIC"/>
    <property type="match status" value="1"/>
</dbReference>
<comment type="cofactor">
    <cofactor evidence="1">
        <name>Zn(2+)</name>
        <dbReference type="ChEBI" id="CHEBI:29105"/>
    </cofactor>
</comment>
<dbReference type="GO" id="GO:0046872">
    <property type="term" value="F:metal ion binding"/>
    <property type="evidence" value="ECO:0007669"/>
    <property type="project" value="UniProtKB-KW"/>
</dbReference>
<name>A0A9P6YEG3_9FUNG</name>
<evidence type="ECO:0000256" key="1">
    <source>
        <dbReference type="ARBA" id="ARBA00001947"/>
    </source>
</evidence>
<dbReference type="SUPFAM" id="SSF55486">
    <property type="entry name" value="Metalloproteases ('zincins'), catalytic domain"/>
    <property type="match status" value="1"/>
</dbReference>
<dbReference type="NCBIfam" id="TIGR00043">
    <property type="entry name" value="rRNA maturation RNase YbeY"/>
    <property type="match status" value="1"/>
</dbReference>
<keyword evidence="3" id="KW-0540">Nuclease</keyword>
<proteinExistence type="inferred from homology"/>
<keyword evidence="7" id="KW-0862">Zinc</keyword>
<dbReference type="PANTHER" id="PTHR46986:SF1">
    <property type="entry name" value="ENDORIBONUCLEASE YBEY, CHLOROPLASTIC"/>
    <property type="match status" value="1"/>
</dbReference>
<evidence type="ECO:0000256" key="7">
    <source>
        <dbReference type="ARBA" id="ARBA00022833"/>
    </source>
</evidence>
<keyword evidence="10" id="KW-1185">Reference proteome</keyword>
<comment type="caution">
    <text evidence="9">The sequence shown here is derived from an EMBL/GenBank/DDBJ whole genome shotgun (WGS) entry which is preliminary data.</text>
</comment>
<dbReference type="Pfam" id="PF02130">
    <property type="entry name" value="YbeY"/>
    <property type="match status" value="1"/>
</dbReference>
<evidence type="ECO:0000256" key="8">
    <source>
        <dbReference type="SAM" id="MobiDB-lite"/>
    </source>
</evidence>
<feature type="compositionally biased region" description="Pro residues" evidence="8">
    <location>
        <begin position="11"/>
        <end position="20"/>
    </location>
</feature>
<reference evidence="9 10" key="1">
    <citation type="journal article" date="2020" name="Microb. Genom.">
        <title>Genetic diversity of clinical and environmental Mucorales isolates obtained from an investigation of mucormycosis cases among solid organ transplant recipients.</title>
        <authorList>
            <person name="Nguyen M.H."/>
            <person name="Kaul D."/>
            <person name="Muto C."/>
            <person name="Cheng S.J."/>
            <person name="Richter R.A."/>
            <person name="Bruno V.M."/>
            <person name="Liu G."/>
            <person name="Beyhan S."/>
            <person name="Sundermann A.J."/>
            <person name="Mounaud S."/>
            <person name="Pasculle A.W."/>
            <person name="Nierman W.C."/>
            <person name="Driscoll E."/>
            <person name="Cumbie R."/>
            <person name="Clancy C.J."/>
            <person name="Dupont C.L."/>
        </authorList>
    </citation>
    <scope>NUCLEOTIDE SEQUENCE [LARGE SCALE GENOMIC DNA]</scope>
    <source>
        <strain evidence="9 10">GL24</strain>
    </source>
</reference>
<evidence type="ECO:0000313" key="9">
    <source>
        <dbReference type="EMBL" id="KAG1546286.1"/>
    </source>
</evidence>
<accession>A0A9P6YEG3</accession>
<dbReference type="HAMAP" id="MF_00009">
    <property type="entry name" value="Endoribonucl_YbeY"/>
    <property type="match status" value="1"/>
</dbReference>
<dbReference type="AlphaFoldDB" id="A0A9P6YEG3"/>
<dbReference type="GO" id="GO:0006364">
    <property type="term" value="P:rRNA processing"/>
    <property type="evidence" value="ECO:0007669"/>
    <property type="project" value="InterPro"/>
</dbReference>
<sequence length="178" mass="19744">MSCATRWSPASSPPTPAPPKMKPELSLSVQYGVEEPRLPRWRLRRWAEHALAAAAQDGLVEFSAAELSLRLVGAAEGRRLNRDFRERDYATNVLTFEYGVDPLGVARGDIVMCVPVLVREAREQRKPLLDHAAHLTLHGVLHSLGYDHIKARDAKRREALETATLAQMGIADPYVAAD</sequence>
<keyword evidence="6" id="KW-0378">Hydrolase</keyword>
<dbReference type="GO" id="GO:0004519">
    <property type="term" value="F:endonuclease activity"/>
    <property type="evidence" value="ECO:0007669"/>
    <property type="project" value="UniProtKB-KW"/>
</dbReference>
<evidence type="ECO:0000256" key="5">
    <source>
        <dbReference type="ARBA" id="ARBA00022759"/>
    </source>
</evidence>
<dbReference type="Gene3D" id="3.40.390.30">
    <property type="entry name" value="Metalloproteases ('zincins'), catalytic domain"/>
    <property type="match status" value="1"/>
</dbReference>
<dbReference type="Proteomes" id="UP000740926">
    <property type="component" value="Unassembled WGS sequence"/>
</dbReference>
<feature type="region of interest" description="Disordered" evidence="8">
    <location>
        <begin position="1"/>
        <end position="23"/>
    </location>
</feature>
<keyword evidence="4" id="KW-0479">Metal-binding</keyword>
<organism evidence="9 10">
    <name type="scientific">Rhizopus delemar</name>
    <dbReference type="NCBI Taxonomy" id="936053"/>
    <lineage>
        <taxon>Eukaryota</taxon>
        <taxon>Fungi</taxon>
        <taxon>Fungi incertae sedis</taxon>
        <taxon>Mucoromycota</taxon>
        <taxon>Mucoromycotina</taxon>
        <taxon>Mucoromycetes</taxon>
        <taxon>Mucorales</taxon>
        <taxon>Mucorineae</taxon>
        <taxon>Rhizopodaceae</taxon>
        <taxon>Rhizopus</taxon>
    </lineage>
</organism>
<gene>
    <name evidence="9" type="ORF">G6F50_013652</name>
</gene>
<dbReference type="InterPro" id="IPR002036">
    <property type="entry name" value="YbeY"/>
</dbReference>
<dbReference type="InterPro" id="IPR023091">
    <property type="entry name" value="MetalPrtase_cat_dom_sf_prd"/>
</dbReference>
<dbReference type="EMBL" id="JAANIU010005651">
    <property type="protein sequence ID" value="KAG1546286.1"/>
    <property type="molecule type" value="Genomic_DNA"/>
</dbReference>
<comment type="similarity">
    <text evidence="2">Belongs to the endoribonuclease YbeY family.</text>
</comment>